<reference evidence="1" key="1">
    <citation type="submission" date="2022-04" db="EMBL/GenBank/DDBJ databases">
        <authorList>
            <person name="Friedrich I."/>
            <person name="Schneider D."/>
            <person name="Poehlein A."/>
            <person name="Hertel R."/>
            <person name="Daniel R."/>
        </authorList>
    </citation>
    <scope>NUCLEOTIDE SEQUENCE</scope>
</reference>
<proteinExistence type="predicted"/>
<evidence type="ECO:0000313" key="1">
    <source>
        <dbReference type="EMBL" id="UTC28328.1"/>
    </source>
</evidence>
<protein>
    <submittedName>
        <fullName evidence="1">Uncharacterized protein</fullName>
    </submittedName>
</protein>
<name>A0A9E7N229_9CAUD</name>
<organism evidence="1 2">
    <name type="scientific">Brevundimonas phage vB_BpoS-Gurke</name>
    <dbReference type="NCBI Taxonomy" id="2948599"/>
    <lineage>
        <taxon>Viruses</taxon>
        <taxon>Duplodnaviria</taxon>
        <taxon>Heunggongvirae</taxon>
        <taxon>Uroviricota</taxon>
        <taxon>Caudoviricetes</taxon>
        <taxon>Jeanschmidtviridae</taxon>
        <taxon>Kikimoravirus</taxon>
        <taxon>Kikimoravirus gurke</taxon>
    </lineage>
</organism>
<keyword evidence="2" id="KW-1185">Reference proteome</keyword>
<evidence type="ECO:0000313" key="2">
    <source>
        <dbReference type="Proteomes" id="UP001055634"/>
    </source>
</evidence>
<accession>A0A9E7N229</accession>
<sequence length="66" mass="7857">MTFATRRIVRDPKGFVIERRSWLWPFWTRRKSEVSYGNEAAARCVVDAELAVDAYIRRDPLEVWRG</sequence>
<dbReference type="Proteomes" id="UP001055634">
    <property type="component" value="Segment"/>
</dbReference>
<gene>
    <name evidence="1" type="ORF">GURKE_02970</name>
</gene>
<dbReference type="EMBL" id="ON529850">
    <property type="protein sequence ID" value="UTC28328.1"/>
    <property type="molecule type" value="Genomic_DNA"/>
</dbReference>